<dbReference type="InterPro" id="IPR036728">
    <property type="entry name" value="PBP_GOBP_sf"/>
</dbReference>
<dbReference type="CDD" id="cd23992">
    <property type="entry name" value="PBP_GOBP"/>
    <property type="match status" value="1"/>
</dbReference>
<dbReference type="SMART" id="SM00708">
    <property type="entry name" value="PhBP"/>
    <property type="match status" value="1"/>
</dbReference>
<dbReference type="SUPFAM" id="SSF47565">
    <property type="entry name" value="Insect pheromone/odorant-binding proteins"/>
    <property type="match status" value="1"/>
</dbReference>
<sequence>MIASVLVVFALVNFSNQQTVDQLIEGYSQVVATFKPDCVAASGADPDVIDQEIRNSKFAEDQATKCFWGCFYKKLNLISENDEVLEDNIKKYIGVADKDAAEKIFHKCVHFRGSDYCETATGISRCVSTSSKALLEN</sequence>
<comment type="subcellular location">
    <subcellularLocation>
        <location evidence="1">Secreted</location>
    </subcellularLocation>
</comment>
<dbReference type="GO" id="GO:0007608">
    <property type="term" value="P:sensory perception of smell"/>
    <property type="evidence" value="ECO:0007669"/>
    <property type="project" value="TreeGrafter"/>
</dbReference>
<evidence type="ECO:0000256" key="4">
    <source>
        <dbReference type="ARBA" id="ARBA00022729"/>
    </source>
</evidence>
<comment type="caution">
    <text evidence="6">The sequence shown here is derived from an EMBL/GenBank/DDBJ whole genome shotgun (WGS) entry which is preliminary data.</text>
</comment>
<dbReference type="Pfam" id="PF01395">
    <property type="entry name" value="PBP_GOBP"/>
    <property type="match status" value="1"/>
</dbReference>
<feature type="signal peptide" evidence="5">
    <location>
        <begin position="1"/>
        <end position="17"/>
    </location>
</feature>
<keyword evidence="7" id="KW-1185">Reference proteome</keyword>
<name>A0A8K0DIE1_IGNLU</name>
<comment type="similarity">
    <text evidence="2">Belongs to the PBP/GOBP family.</text>
</comment>
<evidence type="ECO:0000256" key="3">
    <source>
        <dbReference type="ARBA" id="ARBA00022525"/>
    </source>
</evidence>
<gene>
    <name evidence="6" type="ORF">ILUMI_02294</name>
</gene>
<dbReference type="GO" id="GO:0005615">
    <property type="term" value="C:extracellular space"/>
    <property type="evidence" value="ECO:0007669"/>
    <property type="project" value="TreeGrafter"/>
</dbReference>
<dbReference type="EMBL" id="VTPC01000913">
    <property type="protein sequence ID" value="KAF2903876.1"/>
    <property type="molecule type" value="Genomic_DNA"/>
</dbReference>
<organism evidence="6 7">
    <name type="scientific">Ignelater luminosus</name>
    <name type="common">Cucubano</name>
    <name type="synonym">Pyrophorus luminosus</name>
    <dbReference type="NCBI Taxonomy" id="2038154"/>
    <lineage>
        <taxon>Eukaryota</taxon>
        <taxon>Metazoa</taxon>
        <taxon>Ecdysozoa</taxon>
        <taxon>Arthropoda</taxon>
        <taxon>Hexapoda</taxon>
        <taxon>Insecta</taxon>
        <taxon>Pterygota</taxon>
        <taxon>Neoptera</taxon>
        <taxon>Endopterygota</taxon>
        <taxon>Coleoptera</taxon>
        <taxon>Polyphaga</taxon>
        <taxon>Elateriformia</taxon>
        <taxon>Elateroidea</taxon>
        <taxon>Elateridae</taxon>
        <taxon>Agrypninae</taxon>
        <taxon>Pyrophorini</taxon>
        <taxon>Ignelater</taxon>
    </lineage>
</organism>
<dbReference type="OrthoDB" id="6601693at2759"/>
<evidence type="ECO:0000256" key="1">
    <source>
        <dbReference type="ARBA" id="ARBA00004613"/>
    </source>
</evidence>
<reference evidence="6" key="1">
    <citation type="submission" date="2019-08" db="EMBL/GenBank/DDBJ databases">
        <title>The genome of the North American firefly Photinus pyralis.</title>
        <authorList>
            <consortium name="Photinus pyralis genome working group"/>
            <person name="Fallon T.R."/>
            <person name="Sander Lower S.E."/>
            <person name="Weng J.-K."/>
        </authorList>
    </citation>
    <scope>NUCLEOTIDE SEQUENCE</scope>
    <source>
        <strain evidence="6">TRF0915ILg1</strain>
        <tissue evidence="6">Whole body</tissue>
    </source>
</reference>
<dbReference type="PANTHER" id="PTHR11857">
    <property type="entry name" value="ODORANT BINDING PROTEIN-RELATED"/>
    <property type="match status" value="1"/>
</dbReference>
<evidence type="ECO:0000256" key="2">
    <source>
        <dbReference type="ARBA" id="ARBA00008098"/>
    </source>
</evidence>
<dbReference type="InterPro" id="IPR006170">
    <property type="entry name" value="PBP/GOBP"/>
</dbReference>
<proteinExistence type="inferred from homology"/>
<dbReference type="PANTHER" id="PTHR11857:SF43">
    <property type="entry name" value="GEO07291P1-RELATED"/>
    <property type="match status" value="1"/>
</dbReference>
<evidence type="ECO:0000313" key="7">
    <source>
        <dbReference type="Proteomes" id="UP000801492"/>
    </source>
</evidence>
<dbReference type="Gene3D" id="1.10.238.20">
    <property type="entry name" value="Pheromone/general odorant binding protein domain"/>
    <property type="match status" value="1"/>
</dbReference>
<evidence type="ECO:0000313" key="6">
    <source>
        <dbReference type="EMBL" id="KAF2903876.1"/>
    </source>
</evidence>
<dbReference type="Proteomes" id="UP000801492">
    <property type="component" value="Unassembled WGS sequence"/>
</dbReference>
<feature type="chain" id="PRO_5035480451" evidence="5">
    <location>
        <begin position="18"/>
        <end position="137"/>
    </location>
</feature>
<dbReference type="GO" id="GO:0005549">
    <property type="term" value="F:odorant binding"/>
    <property type="evidence" value="ECO:0007669"/>
    <property type="project" value="InterPro"/>
</dbReference>
<protein>
    <submittedName>
        <fullName evidence="6">Uncharacterized protein</fullName>
    </submittedName>
</protein>
<accession>A0A8K0DIE1</accession>
<keyword evidence="3" id="KW-0964">Secreted</keyword>
<keyword evidence="4 5" id="KW-0732">Signal</keyword>
<evidence type="ECO:0000256" key="5">
    <source>
        <dbReference type="SAM" id="SignalP"/>
    </source>
</evidence>
<dbReference type="AlphaFoldDB" id="A0A8K0DIE1"/>